<dbReference type="NCBIfam" id="TIGR01764">
    <property type="entry name" value="excise"/>
    <property type="match status" value="1"/>
</dbReference>
<reference evidence="2 3" key="1">
    <citation type="journal article" date="2014" name="Int. J. Syst. Evol. Microbiol.">
        <title>Complete genome sequence of Corynebacterium casei LMG S-19264T (=DSM 44701T), isolated from a smear-ripened cheese.</title>
        <authorList>
            <consortium name="US DOE Joint Genome Institute (JGI-PGF)"/>
            <person name="Walter F."/>
            <person name="Albersmeier A."/>
            <person name="Kalinowski J."/>
            <person name="Ruckert C."/>
        </authorList>
    </citation>
    <scope>NUCLEOTIDE SEQUENCE [LARGE SCALE GENOMIC DNA]</scope>
    <source>
        <strain evidence="2 3">KCTC 19473</strain>
    </source>
</reference>
<dbReference type="Pfam" id="PF12728">
    <property type="entry name" value="HTH_17"/>
    <property type="match status" value="1"/>
</dbReference>
<evidence type="ECO:0000313" key="3">
    <source>
        <dbReference type="Proteomes" id="UP000654947"/>
    </source>
</evidence>
<keyword evidence="3" id="KW-1185">Reference proteome</keyword>
<dbReference type="RefSeq" id="WP_193517548.1">
    <property type="nucleotide sequence ID" value="NZ_BMXL01000004.1"/>
</dbReference>
<proteinExistence type="predicted"/>
<dbReference type="Proteomes" id="UP000654947">
    <property type="component" value="Unassembled WGS sequence"/>
</dbReference>
<comment type="caution">
    <text evidence="2">The sequence shown here is derived from an EMBL/GenBank/DDBJ whole genome shotgun (WGS) entry which is preliminary data.</text>
</comment>
<evidence type="ECO:0000259" key="1">
    <source>
        <dbReference type="Pfam" id="PF12728"/>
    </source>
</evidence>
<evidence type="ECO:0000313" key="2">
    <source>
        <dbReference type="EMBL" id="GHD20539.1"/>
    </source>
</evidence>
<dbReference type="InterPro" id="IPR010093">
    <property type="entry name" value="SinI_DNA-bd"/>
</dbReference>
<dbReference type="GO" id="GO:0003677">
    <property type="term" value="F:DNA binding"/>
    <property type="evidence" value="ECO:0007669"/>
    <property type="project" value="InterPro"/>
</dbReference>
<feature type="domain" description="Helix-turn-helix" evidence="1">
    <location>
        <begin position="10"/>
        <end position="59"/>
    </location>
</feature>
<dbReference type="AlphaFoldDB" id="A0A919CG85"/>
<dbReference type="InterPro" id="IPR041657">
    <property type="entry name" value="HTH_17"/>
</dbReference>
<gene>
    <name evidence="2" type="ORF">GCM10007147_13030</name>
</gene>
<organism evidence="2 3">
    <name type="scientific">Nocardiopsis kunsanensis</name>
    <dbReference type="NCBI Taxonomy" id="141693"/>
    <lineage>
        <taxon>Bacteria</taxon>
        <taxon>Bacillati</taxon>
        <taxon>Actinomycetota</taxon>
        <taxon>Actinomycetes</taxon>
        <taxon>Streptosporangiales</taxon>
        <taxon>Nocardiopsidaceae</taxon>
        <taxon>Nocardiopsis</taxon>
    </lineage>
</organism>
<name>A0A919CG85_9ACTN</name>
<accession>A0A919CG85</accession>
<sequence length="62" mass="7085">MLDDPEIPDLLTPEQAGELVGMTKQGVMKLIHADRLPARQVGRQYVLRRSAVADYRETREHL</sequence>
<protein>
    <recommendedName>
        <fullName evidence="1">Helix-turn-helix domain-containing protein</fullName>
    </recommendedName>
</protein>
<dbReference type="EMBL" id="BMXL01000004">
    <property type="protein sequence ID" value="GHD20539.1"/>
    <property type="molecule type" value="Genomic_DNA"/>
</dbReference>